<reference evidence="2" key="1">
    <citation type="journal article" date="2011" name="Nat. Biotechnol.">
        <title>The genomic sequence of the Chinese hamster ovary (CHO)-K1 cell line.</title>
        <authorList>
            <person name="Xu X."/>
            <person name="Nagarajan H."/>
            <person name="Lewis N.E."/>
            <person name="Pan S."/>
            <person name="Cai Z."/>
            <person name="Liu X."/>
            <person name="Chen W."/>
            <person name="Xie M."/>
            <person name="Wang W."/>
            <person name="Hammond S."/>
            <person name="Andersen M.R."/>
            <person name="Neff N."/>
            <person name="Passarelli B."/>
            <person name="Koh W."/>
            <person name="Fan H.C."/>
            <person name="Wang J."/>
            <person name="Gui Y."/>
            <person name="Lee K.H."/>
            <person name="Betenbaugh M.J."/>
            <person name="Quake S.R."/>
            <person name="Famili I."/>
            <person name="Palsson B.O."/>
            <person name="Wang J."/>
        </authorList>
    </citation>
    <scope>NUCLEOTIDE SEQUENCE [LARGE SCALE GENOMIC DNA]</scope>
    <source>
        <strain evidence="2">CHO K1 cell line</strain>
    </source>
</reference>
<sequence>MARWATGPGLIQHPALLGEMGHCRACVSVAPPIQCFPSASMAHSLTSAVSLWD</sequence>
<dbReference type="InParanoid" id="G3IKM0"/>
<dbReference type="Proteomes" id="UP000001075">
    <property type="component" value="Unassembled WGS sequence"/>
</dbReference>
<accession>G3IKM0</accession>
<organism evidence="1 2">
    <name type="scientific">Cricetulus griseus</name>
    <name type="common">Chinese hamster</name>
    <name type="synonym">Cricetulus barabensis griseus</name>
    <dbReference type="NCBI Taxonomy" id="10029"/>
    <lineage>
        <taxon>Eukaryota</taxon>
        <taxon>Metazoa</taxon>
        <taxon>Chordata</taxon>
        <taxon>Craniata</taxon>
        <taxon>Vertebrata</taxon>
        <taxon>Euteleostomi</taxon>
        <taxon>Mammalia</taxon>
        <taxon>Eutheria</taxon>
        <taxon>Euarchontoglires</taxon>
        <taxon>Glires</taxon>
        <taxon>Rodentia</taxon>
        <taxon>Myomorpha</taxon>
        <taxon>Muroidea</taxon>
        <taxon>Cricetidae</taxon>
        <taxon>Cricetinae</taxon>
        <taxon>Cricetulus</taxon>
    </lineage>
</organism>
<protein>
    <submittedName>
        <fullName evidence="1">Uncharacterized protein</fullName>
    </submittedName>
</protein>
<evidence type="ECO:0000313" key="1">
    <source>
        <dbReference type="EMBL" id="EGW13371.1"/>
    </source>
</evidence>
<name>G3IKM0_CRIGR</name>
<dbReference type="EMBL" id="JH003668">
    <property type="protein sequence ID" value="EGW13371.1"/>
    <property type="molecule type" value="Genomic_DNA"/>
</dbReference>
<evidence type="ECO:0000313" key="2">
    <source>
        <dbReference type="Proteomes" id="UP000001075"/>
    </source>
</evidence>
<proteinExistence type="predicted"/>
<dbReference type="AlphaFoldDB" id="G3IKM0"/>
<gene>
    <name evidence="1" type="ORF">I79_024423</name>
</gene>